<dbReference type="SUPFAM" id="SSF46689">
    <property type="entry name" value="Homeodomain-like"/>
    <property type="match status" value="1"/>
</dbReference>
<dbReference type="InterPro" id="IPR001789">
    <property type="entry name" value="Sig_transdc_resp-reg_receiver"/>
</dbReference>
<dbReference type="InterPro" id="IPR025944">
    <property type="entry name" value="Sigma_54_int_dom_CS"/>
</dbReference>
<dbReference type="PROSITE" id="PS50045">
    <property type="entry name" value="SIGMA54_INTERACT_4"/>
    <property type="match status" value="1"/>
</dbReference>
<dbReference type="CDD" id="cd00009">
    <property type="entry name" value="AAA"/>
    <property type="match status" value="1"/>
</dbReference>
<dbReference type="InterPro" id="IPR058031">
    <property type="entry name" value="AAA_lid_NorR"/>
</dbReference>
<evidence type="ECO:0000256" key="7">
    <source>
        <dbReference type="ARBA" id="ARBA00023163"/>
    </source>
</evidence>
<dbReference type="InterPro" id="IPR002078">
    <property type="entry name" value="Sigma_54_int"/>
</dbReference>
<dbReference type="SMART" id="SM00448">
    <property type="entry name" value="REC"/>
    <property type="match status" value="1"/>
</dbReference>
<evidence type="ECO:0000259" key="10">
    <source>
        <dbReference type="PROSITE" id="PS50110"/>
    </source>
</evidence>
<dbReference type="EMBL" id="CP001734">
    <property type="protein sequence ID" value="ACV67502.1"/>
    <property type="molecule type" value="Genomic_DNA"/>
</dbReference>
<dbReference type="Pfam" id="PF00072">
    <property type="entry name" value="Response_reg"/>
    <property type="match status" value="1"/>
</dbReference>
<protein>
    <submittedName>
        <fullName evidence="11">Two component, sigma54 specific, transcriptional regulator, Fis family</fullName>
    </submittedName>
</protein>
<dbReference type="SMART" id="SM00382">
    <property type="entry name" value="AAA"/>
    <property type="match status" value="1"/>
</dbReference>
<dbReference type="eggNOG" id="COG2204">
    <property type="taxonomic scope" value="Bacteria"/>
</dbReference>
<dbReference type="Gene3D" id="1.10.8.60">
    <property type="match status" value="1"/>
</dbReference>
<dbReference type="InterPro" id="IPR025662">
    <property type="entry name" value="Sigma_54_int_dom_ATP-bd_1"/>
</dbReference>
<dbReference type="PROSITE" id="PS00676">
    <property type="entry name" value="SIGMA54_INTERACT_2"/>
    <property type="match status" value="1"/>
</dbReference>
<dbReference type="SUPFAM" id="SSF52540">
    <property type="entry name" value="P-loop containing nucleoside triphosphate hydrolases"/>
    <property type="match status" value="1"/>
</dbReference>
<evidence type="ECO:0000256" key="8">
    <source>
        <dbReference type="PROSITE-ProRule" id="PRU00169"/>
    </source>
</evidence>
<accession>C8WZM7</accession>
<evidence type="ECO:0000256" key="6">
    <source>
        <dbReference type="ARBA" id="ARBA00023125"/>
    </source>
</evidence>
<dbReference type="PROSITE" id="PS00688">
    <property type="entry name" value="SIGMA54_INTERACT_3"/>
    <property type="match status" value="1"/>
</dbReference>
<dbReference type="OrthoDB" id="9763792at2"/>
<proteinExistence type="predicted"/>
<dbReference type="InterPro" id="IPR025943">
    <property type="entry name" value="Sigma_54_int_dom_ATP-bd_2"/>
</dbReference>
<dbReference type="AlphaFoldDB" id="C8WZM7"/>
<keyword evidence="4" id="KW-0902">Two-component regulatory system</keyword>
<dbReference type="SUPFAM" id="SSF52172">
    <property type="entry name" value="CheY-like"/>
    <property type="match status" value="1"/>
</dbReference>
<dbReference type="HOGENOM" id="CLU_000445_0_6_7"/>
<evidence type="ECO:0000313" key="12">
    <source>
        <dbReference type="Proteomes" id="UP000001052"/>
    </source>
</evidence>
<dbReference type="Pfam" id="PF00158">
    <property type="entry name" value="Sigma54_activat"/>
    <property type="match status" value="1"/>
</dbReference>
<keyword evidence="3" id="KW-0067">ATP-binding</keyword>
<dbReference type="RefSeq" id="WP_015750661.1">
    <property type="nucleotide sequence ID" value="NC_013223.1"/>
</dbReference>
<keyword evidence="7" id="KW-0804">Transcription</keyword>
<dbReference type="PROSITE" id="PS00675">
    <property type="entry name" value="SIGMA54_INTERACT_1"/>
    <property type="match status" value="1"/>
</dbReference>
<evidence type="ECO:0000259" key="9">
    <source>
        <dbReference type="PROSITE" id="PS50045"/>
    </source>
</evidence>
<organism evidence="11 12">
    <name type="scientific">Desulfohalobium retbaense (strain ATCC 49708 / DSM 5692 / JCM 16813 / HR100)</name>
    <dbReference type="NCBI Taxonomy" id="485915"/>
    <lineage>
        <taxon>Bacteria</taxon>
        <taxon>Pseudomonadati</taxon>
        <taxon>Thermodesulfobacteriota</taxon>
        <taxon>Desulfovibrionia</taxon>
        <taxon>Desulfovibrionales</taxon>
        <taxon>Desulfohalobiaceae</taxon>
        <taxon>Desulfohalobium</taxon>
    </lineage>
</organism>
<reference evidence="11 12" key="2">
    <citation type="journal article" date="2010" name="Stand. Genomic Sci.">
        <title>Complete genome sequence of Desulfohalobium retbaense type strain (HR(100)).</title>
        <authorList>
            <person name="Spring S."/>
            <person name="Nolan M."/>
            <person name="Lapidus A."/>
            <person name="Glavina Del Rio T."/>
            <person name="Copeland A."/>
            <person name="Tice H."/>
            <person name="Cheng J.F."/>
            <person name="Lucas S."/>
            <person name="Land M."/>
            <person name="Chen F."/>
            <person name="Bruce D."/>
            <person name="Goodwin L."/>
            <person name="Pitluck S."/>
            <person name="Ivanova N."/>
            <person name="Mavromatis K."/>
            <person name="Mikhailova N."/>
            <person name="Pati A."/>
            <person name="Chen A."/>
            <person name="Palaniappan K."/>
            <person name="Hauser L."/>
            <person name="Chang Y.J."/>
            <person name="Jeffries C.D."/>
            <person name="Munk C."/>
            <person name="Kiss H."/>
            <person name="Chain P."/>
            <person name="Han C."/>
            <person name="Brettin T."/>
            <person name="Detter J.C."/>
            <person name="Schuler E."/>
            <person name="Goker M."/>
            <person name="Rohde M."/>
            <person name="Bristow J."/>
            <person name="Eisen J.A."/>
            <person name="Markowitz V."/>
            <person name="Hugenholtz P."/>
            <person name="Kyrpides N.C."/>
            <person name="Klenk H.P."/>
        </authorList>
    </citation>
    <scope>NUCLEOTIDE SEQUENCE [LARGE SCALE GENOMIC DNA]</scope>
    <source>
        <strain evidence="11 12">DSM 5692</strain>
    </source>
</reference>
<gene>
    <name evidence="11" type="ordered locus">Dret_0200</name>
</gene>
<keyword evidence="1 8" id="KW-0597">Phosphoprotein</keyword>
<reference evidence="12" key="1">
    <citation type="submission" date="2009-09" db="EMBL/GenBank/DDBJ databases">
        <title>The complete chromosome of Desulfohalobium retbaense DSM 5692.</title>
        <authorList>
            <consortium name="US DOE Joint Genome Institute (JGI-PGF)"/>
            <person name="Lucas S."/>
            <person name="Copeland A."/>
            <person name="Lapidus A."/>
            <person name="Glavina del Rio T."/>
            <person name="Dalin E."/>
            <person name="Tice H."/>
            <person name="Bruce D."/>
            <person name="Goodwin L."/>
            <person name="Pitluck S."/>
            <person name="Kyrpides N."/>
            <person name="Mavromatis K."/>
            <person name="Ivanova N."/>
            <person name="Mikhailova N."/>
            <person name="Munk A.C."/>
            <person name="Brettin T."/>
            <person name="Detter J.C."/>
            <person name="Han C."/>
            <person name="Tapia R."/>
            <person name="Larimer F."/>
            <person name="Land M."/>
            <person name="Hauser L."/>
            <person name="Markowitz V."/>
            <person name="Cheng J.-F."/>
            <person name="Hugenholtz P."/>
            <person name="Woyke T."/>
            <person name="Wu D."/>
            <person name="Spring S."/>
            <person name="Klenk H.-P."/>
            <person name="Eisen J.A."/>
        </authorList>
    </citation>
    <scope>NUCLEOTIDE SEQUENCE [LARGE SCALE GENOMIC DNA]</scope>
    <source>
        <strain evidence="12">DSM 5692</strain>
    </source>
</reference>
<feature type="domain" description="Response regulatory" evidence="10">
    <location>
        <begin position="6"/>
        <end position="120"/>
    </location>
</feature>
<evidence type="ECO:0000256" key="4">
    <source>
        <dbReference type="ARBA" id="ARBA00023012"/>
    </source>
</evidence>
<keyword evidence="12" id="KW-1185">Reference proteome</keyword>
<keyword evidence="6" id="KW-0238">DNA-binding</keyword>
<evidence type="ECO:0000256" key="3">
    <source>
        <dbReference type="ARBA" id="ARBA00022840"/>
    </source>
</evidence>
<keyword evidence="5" id="KW-0805">Transcription regulation</keyword>
<dbReference type="PROSITE" id="PS50110">
    <property type="entry name" value="RESPONSE_REGULATORY"/>
    <property type="match status" value="1"/>
</dbReference>
<dbReference type="FunFam" id="3.40.50.2300:FF:000018">
    <property type="entry name" value="DNA-binding transcriptional regulator NtrC"/>
    <property type="match status" value="1"/>
</dbReference>
<dbReference type="Gene3D" id="3.40.50.2300">
    <property type="match status" value="1"/>
</dbReference>
<feature type="modified residue" description="4-aspartylphosphate" evidence="8">
    <location>
        <position position="55"/>
    </location>
</feature>
<sequence length="449" mass="50598">MNSQSLVLIVDDEASIRRLLHKELSSANRAVHTAENAQQAREAVGQHPYDVLVLDIRLPDGDGLDLLAEFKEVLPDAETILITGHGDIDSAVEAMKIGAYDYITKPFNLDRLEFVIDKAYQRACLQRDNRIFRRHQQKLQDSHNLIGNSAAMKHIRFLIEKVAPTNVPVLVTGESGAGKEVVSRAVHYNSPRAQKPLVTKNCATLQRELARSELFGHIKGSFTGATENQEGLLSFAHKGSLFLDEIGELPLEVQASFLRVLENKTYRRVGEKKEREVDARLILATNRDLAQEVEAGRFHEALFHRINVFHITIPPLRERKEDIPLLVEFFLNKLAGGQGVCTLSPRAAQCLYDYQWPGNIRELRNVLERSIILSEAGVITEGDLPSEISGQHHNEEPAQNPLRLEAVEQAHIQRILRFFDYNRSQAAEALGVSRKTLYRKLQKYGLDSS</sequence>
<dbReference type="Gene3D" id="1.10.10.60">
    <property type="entry name" value="Homeodomain-like"/>
    <property type="match status" value="1"/>
</dbReference>
<dbReference type="Pfam" id="PF02954">
    <property type="entry name" value="HTH_8"/>
    <property type="match status" value="1"/>
</dbReference>
<dbReference type="InterPro" id="IPR003593">
    <property type="entry name" value="AAA+_ATPase"/>
</dbReference>
<dbReference type="InterPro" id="IPR009057">
    <property type="entry name" value="Homeodomain-like_sf"/>
</dbReference>
<dbReference type="Pfam" id="PF25601">
    <property type="entry name" value="AAA_lid_14"/>
    <property type="match status" value="1"/>
</dbReference>
<dbReference type="InterPro" id="IPR011006">
    <property type="entry name" value="CheY-like_superfamily"/>
</dbReference>
<dbReference type="GO" id="GO:0005524">
    <property type="term" value="F:ATP binding"/>
    <property type="evidence" value="ECO:0007669"/>
    <property type="project" value="UniProtKB-KW"/>
</dbReference>
<evidence type="ECO:0000256" key="5">
    <source>
        <dbReference type="ARBA" id="ARBA00023015"/>
    </source>
</evidence>
<dbReference type="GO" id="GO:0043565">
    <property type="term" value="F:sequence-specific DNA binding"/>
    <property type="evidence" value="ECO:0007669"/>
    <property type="project" value="InterPro"/>
</dbReference>
<dbReference type="STRING" id="485915.Dret_0200"/>
<keyword evidence="2" id="KW-0547">Nucleotide-binding</keyword>
<dbReference type="InterPro" id="IPR002197">
    <property type="entry name" value="HTH_Fis"/>
</dbReference>
<dbReference type="KEGG" id="drt:Dret_0200"/>
<dbReference type="FunFam" id="3.40.50.300:FF:000006">
    <property type="entry name" value="DNA-binding transcriptional regulator NtrC"/>
    <property type="match status" value="1"/>
</dbReference>
<dbReference type="PANTHER" id="PTHR32071">
    <property type="entry name" value="TRANSCRIPTIONAL REGULATORY PROTEIN"/>
    <property type="match status" value="1"/>
</dbReference>
<feature type="domain" description="Sigma-54 factor interaction" evidence="9">
    <location>
        <begin position="145"/>
        <end position="372"/>
    </location>
</feature>
<evidence type="ECO:0000313" key="11">
    <source>
        <dbReference type="EMBL" id="ACV67502.1"/>
    </source>
</evidence>
<evidence type="ECO:0000256" key="1">
    <source>
        <dbReference type="ARBA" id="ARBA00022553"/>
    </source>
</evidence>
<dbReference type="Gene3D" id="3.40.50.300">
    <property type="entry name" value="P-loop containing nucleotide triphosphate hydrolases"/>
    <property type="match status" value="1"/>
</dbReference>
<dbReference type="GO" id="GO:0006355">
    <property type="term" value="P:regulation of DNA-templated transcription"/>
    <property type="evidence" value="ECO:0007669"/>
    <property type="project" value="InterPro"/>
</dbReference>
<dbReference type="Proteomes" id="UP000001052">
    <property type="component" value="Chromosome"/>
</dbReference>
<dbReference type="GO" id="GO:0000160">
    <property type="term" value="P:phosphorelay signal transduction system"/>
    <property type="evidence" value="ECO:0007669"/>
    <property type="project" value="UniProtKB-KW"/>
</dbReference>
<dbReference type="InterPro" id="IPR027417">
    <property type="entry name" value="P-loop_NTPase"/>
</dbReference>
<name>C8WZM7_DESRD</name>
<dbReference type="PRINTS" id="PR01590">
    <property type="entry name" value="HTHFIS"/>
</dbReference>
<evidence type="ECO:0000256" key="2">
    <source>
        <dbReference type="ARBA" id="ARBA00022741"/>
    </source>
</evidence>